<evidence type="ECO:0000259" key="10">
    <source>
        <dbReference type="PROSITE" id="PS50893"/>
    </source>
</evidence>
<keyword evidence="6 11" id="KW-0067">ATP-binding</keyword>
<dbReference type="InterPro" id="IPR051535">
    <property type="entry name" value="Siderophore_ABC-ATPase"/>
</dbReference>
<sequence>MKIENLSKSFGKKKILKNISLTIPKGKLTAFIGPNGAGKSTLLSCMSRLTSYDQGKISLDGKTLDQFKTDILAQKLAILKQMNQLNMQISVQELVAFGRFPYSKGHLTPTDLELIQNAMNHLGLAEIANENIQNLSGGQIQRAYIAMILAQDTDYILLDEPLNNLDMNFALQMMQLLQDLVRKHGKTVVIVLHDLNFASSFADEIVAMKSGEIFMQSKTDDLIRTDVLASLYGMTIRIQEIDGKKFCLYF</sequence>
<dbReference type="Proteomes" id="UP000439550">
    <property type="component" value="Unassembled WGS sequence"/>
</dbReference>
<keyword evidence="2" id="KW-0813">Transport</keyword>
<dbReference type="Gene3D" id="3.40.50.300">
    <property type="entry name" value="P-loop containing nucleotide triphosphate hydrolases"/>
    <property type="match status" value="1"/>
</dbReference>
<evidence type="ECO:0000256" key="2">
    <source>
        <dbReference type="ARBA" id="ARBA00022448"/>
    </source>
</evidence>
<keyword evidence="5" id="KW-0547">Nucleotide-binding</keyword>
<proteinExistence type="predicted"/>
<dbReference type="OrthoDB" id="9787851at2"/>
<dbReference type="CDD" id="cd03214">
    <property type="entry name" value="ABC_Iron-Siderophores_B12_Hemin"/>
    <property type="match status" value="1"/>
</dbReference>
<evidence type="ECO:0000256" key="9">
    <source>
        <dbReference type="ARBA" id="ARBA00023136"/>
    </source>
</evidence>
<evidence type="ECO:0000256" key="4">
    <source>
        <dbReference type="ARBA" id="ARBA00022496"/>
    </source>
</evidence>
<dbReference type="AlphaFoldDB" id="A0A7X2D0Q4"/>
<gene>
    <name evidence="11" type="ORF">GHI93_01840</name>
</gene>
<evidence type="ECO:0000256" key="5">
    <source>
        <dbReference type="ARBA" id="ARBA00022741"/>
    </source>
</evidence>
<keyword evidence="7" id="KW-0408">Iron</keyword>
<name>A0A7X2D0Q4_9LACT</name>
<dbReference type="SMART" id="SM00382">
    <property type="entry name" value="AAA"/>
    <property type="match status" value="1"/>
</dbReference>
<dbReference type="RefSeq" id="WP_153495060.1">
    <property type="nucleotide sequence ID" value="NZ_CAXYUY010000009.1"/>
</dbReference>
<dbReference type="GO" id="GO:0006826">
    <property type="term" value="P:iron ion transport"/>
    <property type="evidence" value="ECO:0007669"/>
    <property type="project" value="UniProtKB-KW"/>
</dbReference>
<dbReference type="GO" id="GO:0005524">
    <property type="term" value="F:ATP binding"/>
    <property type="evidence" value="ECO:0007669"/>
    <property type="project" value="UniProtKB-KW"/>
</dbReference>
<dbReference type="EMBL" id="WITJ01000002">
    <property type="protein sequence ID" value="MQW38692.1"/>
    <property type="molecule type" value="Genomic_DNA"/>
</dbReference>
<dbReference type="PANTHER" id="PTHR42771:SF3">
    <property type="entry name" value="PETROBACTIN IMPORT ATP-BINDING PROTEIN YCLP"/>
    <property type="match status" value="1"/>
</dbReference>
<feature type="domain" description="ABC transporter" evidence="10">
    <location>
        <begin position="1"/>
        <end position="235"/>
    </location>
</feature>
<evidence type="ECO:0000256" key="3">
    <source>
        <dbReference type="ARBA" id="ARBA00022475"/>
    </source>
</evidence>
<dbReference type="InterPro" id="IPR003439">
    <property type="entry name" value="ABC_transporter-like_ATP-bd"/>
</dbReference>
<dbReference type="PANTHER" id="PTHR42771">
    <property type="entry name" value="IRON(3+)-HYDROXAMATE IMPORT ATP-BINDING PROTEIN FHUC"/>
    <property type="match status" value="1"/>
</dbReference>
<accession>A0A7X2D0Q4</accession>
<evidence type="ECO:0000256" key="1">
    <source>
        <dbReference type="ARBA" id="ARBA00004202"/>
    </source>
</evidence>
<organism evidence="11 12">
    <name type="scientific">Lactococcus hircilactis</name>
    <dbReference type="NCBI Taxonomy" id="1494462"/>
    <lineage>
        <taxon>Bacteria</taxon>
        <taxon>Bacillati</taxon>
        <taxon>Bacillota</taxon>
        <taxon>Bacilli</taxon>
        <taxon>Lactobacillales</taxon>
        <taxon>Streptococcaceae</taxon>
        <taxon>Lactococcus</taxon>
    </lineage>
</organism>
<comment type="caution">
    <text evidence="11">The sequence shown here is derived from an EMBL/GenBank/DDBJ whole genome shotgun (WGS) entry which is preliminary data.</text>
</comment>
<comment type="subcellular location">
    <subcellularLocation>
        <location evidence="1">Cell membrane</location>
        <topology evidence="1">Peripheral membrane protein</topology>
    </subcellularLocation>
</comment>
<dbReference type="GO" id="GO:0016887">
    <property type="term" value="F:ATP hydrolysis activity"/>
    <property type="evidence" value="ECO:0007669"/>
    <property type="project" value="InterPro"/>
</dbReference>
<keyword evidence="8" id="KW-0406">Ion transport</keyword>
<dbReference type="SUPFAM" id="SSF52540">
    <property type="entry name" value="P-loop containing nucleoside triphosphate hydrolases"/>
    <property type="match status" value="1"/>
</dbReference>
<dbReference type="FunFam" id="3.40.50.300:FF:000134">
    <property type="entry name" value="Iron-enterobactin ABC transporter ATP-binding protein"/>
    <property type="match status" value="1"/>
</dbReference>
<keyword evidence="12" id="KW-1185">Reference proteome</keyword>
<evidence type="ECO:0000313" key="12">
    <source>
        <dbReference type="Proteomes" id="UP000439550"/>
    </source>
</evidence>
<dbReference type="InterPro" id="IPR027417">
    <property type="entry name" value="P-loop_NTPase"/>
</dbReference>
<reference evidence="11 12" key="1">
    <citation type="submission" date="2019-10" db="EMBL/GenBank/DDBJ databases">
        <authorList>
            <person name="Dong K."/>
        </authorList>
    </citation>
    <scope>NUCLEOTIDE SEQUENCE [LARGE SCALE GENOMIC DNA]</scope>
    <source>
        <strain evidence="11 12">DSM 28960</strain>
    </source>
</reference>
<protein>
    <submittedName>
        <fullName evidence="11">ATP-binding cassette domain-containing protein</fullName>
    </submittedName>
</protein>
<evidence type="ECO:0000313" key="11">
    <source>
        <dbReference type="EMBL" id="MQW38692.1"/>
    </source>
</evidence>
<dbReference type="GO" id="GO:0005886">
    <property type="term" value="C:plasma membrane"/>
    <property type="evidence" value="ECO:0007669"/>
    <property type="project" value="UniProtKB-SubCell"/>
</dbReference>
<dbReference type="InterPro" id="IPR003593">
    <property type="entry name" value="AAA+_ATPase"/>
</dbReference>
<evidence type="ECO:0000256" key="7">
    <source>
        <dbReference type="ARBA" id="ARBA00023004"/>
    </source>
</evidence>
<evidence type="ECO:0000256" key="8">
    <source>
        <dbReference type="ARBA" id="ARBA00023065"/>
    </source>
</evidence>
<dbReference type="PROSITE" id="PS50893">
    <property type="entry name" value="ABC_TRANSPORTER_2"/>
    <property type="match status" value="1"/>
</dbReference>
<keyword evidence="9" id="KW-0472">Membrane</keyword>
<keyword evidence="3" id="KW-1003">Cell membrane</keyword>
<keyword evidence="4" id="KW-0410">Iron transport</keyword>
<evidence type="ECO:0000256" key="6">
    <source>
        <dbReference type="ARBA" id="ARBA00022840"/>
    </source>
</evidence>
<dbReference type="Pfam" id="PF00005">
    <property type="entry name" value="ABC_tran"/>
    <property type="match status" value="1"/>
</dbReference>